<proteinExistence type="predicted"/>
<name>A0A4V6XY99_9FLAO</name>
<dbReference type="OrthoDB" id="1144758at2"/>
<comment type="caution">
    <text evidence="1">The sequence shown here is derived from an EMBL/GenBank/DDBJ whole genome shotgun (WGS) entry which is preliminary data.</text>
</comment>
<dbReference type="EMBL" id="SWMU01000005">
    <property type="protein sequence ID" value="TKS55535.1"/>
    <property type="molecule type" value="Genomic_DNA"/>
</dbReference>
<accession>A0A4V6XY99</accession>
<evidence type="ECO:0000313" key="2">
    <source>
        <dbReference type="Proteomes" id="UP000306552"/>
    </source>
</evidence>
<dbReference type="Proteomes" id="UP000306552">
    <property type="component" value="Unassembled WGS sequence"/>
</dbReference>
<sequence>MTQEKQNVKLVDGTFSPVQASDVISSLIDKKINFHKVENLQNWERDHSSDPQPIIDRIKELEEAKKEAKAFIKAMKNSGKNIKIKGELKISIVDE</sequence>
<reference evidence="1 2" key="1">
    <citation type="submission" date="2019-04" db="EMBL/GenBank/DDBJ databases">
        <title>Psychroflexus halotolerans sp. nov., isolated from a marine solar saltern.</title>
        <authorList>
            <person name="Feng X."/>
        </authorList>
    </citation>
    <scope>NUCLEOTIDE SEQUENCE [LARGE SCALE GENOMIC DNA]</scope>
    <source>
        <strain evidence="1 2">WDS2C27</strain>
    </source>
</reference>
<gene>
    <name evidence="1" type="ORF">FCN74_11315</name>
</gene>
<dbReference type="RefSeq" id="WP_138932720.1">
    <property type="nucleotide sequence ID" value="NZ_SWMU01000005.1"/>
</dbReference>
<protein>
    <submittedName>
        <fullName evidence="1">Uncharacterized protein</fullName>
    </submittedName>
</protein>
<evidence type="ECO:0000313" key="1">
    <source>
        <dbReference type="EMBL" id="TKS55535.1"/>
    </source>
</evidence>
<dbReference type="AlphaFoldDB" id="A0A4V6XY99"/>
<organism evidence="1 2">
    <name type="scientific">Mesohalobacter halotolerans</name>
    <dbReference type="NCBI Taxonomy" id="1883405"/>
    <lineage>
        <taxon>Bacteria</taxon>
        <taxon>Pseudomonadati</taxon>
        <taxon>Bacteroidota</taxon>
        <taxon>Flavobacteriia</taxon>
        <taxon>Flavobacteriales</taxon>
        <taxon>Flavobacteriaceae</taxon>
        <taxon>Mesohalobacter</taxon>
    </lineage>
</organism>
<keyword evidence="2" id="KW-1185">Reference proteome</keyword>